<feature type="domain" description="Peptidase S9 prolyl oligopeptidase catalytic" evidence="6">
    <location>
        <begin position="572"/>
        <end position="742"/>
    </location>
</feature>
<dbReference type="Pfam" id="PF02897">
    <property type="entry name" value="Peptidase_S9_N"/>
    <property type="match status" value="1"/>
</dbReference>
<comment type="function">
    <text evidence="4">Serine peptidase whose precise substrate specificity remains unclear. Does not cleave peptides after a arginine or lysine residue. Regulates trans-Golgi network morphology and sorting by regulating the membrane binding of the AP-1 complex. May play a role in the regulation of synaptic vesicle exocytosis.</text>
</comment>
<feature type="domain" description="Peptidase S9A N-terminal" evidence="7">
    <location>
        <begin position="33"/>
        <end position="470"/>
    </location>
</feature>
<evidence type="ECO:0000256" key="5">
    <source>
        <dbReference type="SAM" id="MobiDB-lite"/>
    </source>
</evidence>
<dbReference type="AlphaFoldDB" id="A0A922K7V4"/>
<dbReference type="Proteomes" id="UP000811246">
    <property type="component" value="Chromosome 1"/>
</dbReference>
<evidence type="ECO:0000256" key="1">
    <source>
        <dbReference type="ARBA" id="ARBA00005228"/>
    </source>
</evidence>
<dbReference type="InterPro" id="IPR023302">
    <property type="entry name" value="Pept_S9A_N"/>
</dbReference>
<evidence type="ECO:0000256" key="4">
    <source>
        <dbReference type="ARBA" id="ARBA00045448"/>
    </source>
</evidence>
<evidence type="ECO:0000259" key="6">
    <source>
        <dbReference type="Pfam" id="PF00326"/>
    </source>
</evidence>
<sequence length="784" mass="89779">MRHLLTPLRCRRLFLLRSARFKVPTAPAPPTPPKPPRKPQSFTFHDSTWEDPYSWMSSLSDKVAMRHMDVYMEQEEKYTEAVMSGTERLQSKLQSEMASRLAFELSTPPLRCGPWLYYRRIEEGKQYPVLCRRLASLNEEFISHKSPSAGFDFTSGKRIEQKLLDYNLEAERFGGYAYEELSEVSPDHRFLAYTMYDKDNDYFKLSVRNLNSGSLCSKPQAERVSNLAWAKDGQALLYVLTDNNKRPYRIYCSMIGSTDEDVLLLEESDDNVHVNIRHTKDFRFVTVNTFSITSSKVFVINAADPLSGMTLVWECEGLSHCIVEHHQGCLYLFTDAAKQGQSVDYHYLLRSPVDASSSPRKWENVFSDDQDLIIEDVDFSDTHLVLITREGRKFRICSISLPLSVRKGAVHLKELNPYFLPLPEHVSQISPGPNYDYYSSTMRFTISSPVMPDAVVDYDLLNRKWNIIQQQNFLHERTRILYGTASAASIVESNSNTKNSNYKNNVLVDDHHMWNELSEFYACEYYDVSSYDGVVVPLTIVYSRKNKKENQHPGLLHVHGAYGELLDKRWRSELKSLLDRGWVIAYADVRGGGGGGKKWHHDGRRTGKQNSIQDYLSCAKFLIEKGIIQDNKLAGWGYSAGGLLVASAINCCPDLFRAAILEVPFLDPTNTLLYPILPLTAVDYKEFGYPGDVDDFHAIQKYSPYDNIQKDALYPAVLVTSSFNTRFGVWEAAKWVARVRERAIYDPKRPILLNLTTDIVEENRYLQCKESALETAFLIKVMES</sequence>
<protein>
    <recommendedName>
        <fullName evidence="2">Prolyl endopeptidase-like</fullName>
    </recommendedName>
    <alternativeName>
        <fullName evidence="3">Prolylendopeptidase-like</fullName>
    </alternativeName>
</protein>
<evidence type="ECO:0000256" key="3">
    <source>
        <dbReference type="ARBA" id="ARBA00042165"/>
    </source>
</evidence>
<dbReference type="PANTHER" id="PTHR11757">
    <property type="entry name" value="PROTEASE FAMILY S9A OLIGOPEPTIDASE"/>
    <property type="match status" value="1"/>
</dbReference>
<dbReference type="GO" id="GO:0004252">
    <property type="term" value="F:serine-type endopeptidase activity"/>
    <property type="evidence" value="ECO:0007669"/>
    <property type="project" value="InterPro"/>
</dbReference>
<accession>A0A922K7V4</accession>
<reference evidence="8" key="1">
    <citation type="submission" date="2021-01" db="EMBL/GenBank/DDBJ databases">
        <authorList>
            <person name="Lovell J.T."/>
            <person name="Bentley N."/>
            <person name="Bhattarai G."/>
            <person name="Jenkins J.W."/>
            <person name="Sreedasyam A."/>
            <person name="Alarcon Y."/>
            <person name="Bock C."/>
            <person name="Boston L."/>
            <person name="Carlson J."/>
            <person name="Cervantes K."/>
            <person name="Clermont K."/>
            <person name="Krom N."/>
            <person name="Kubenka K."/>
            <person name="Mamidi S."/>
            <person name="Mattison C."/>
            <person name="Monteros M."/>
            <person name="Pisani C."/>
            <person name="Plott C."/>
            <person name="Rajasekar S."/>
            <person name="Rhein H.S."/>
            <person name="Rohla C."/>
            <person name="Song M."/>
            <person name="Hilaire R.S."/>
            <person name="Shu S."/>
            <person name="Wells L."/>
            <person name="Wang X."/>
            <person name="Webber J."/>
            <person name="Heerema R.J."/>
            <person name="Klein P."/>
            <person name="Conner P."/>
            <person name="Grauke L."/>
            <person name="Grimwood J."/>
            <person name="Schmutz J."/>
            <person name="Randall J.J."/>
        </authorList>
    </citation>
    <scope>NUCLEOTIDE SEQUENCE</scope>
    <source>
        <tissue evidence="8">Leaf</tissue>
    </source>
</reference>
<evidence type="ECO:0000259" key="7">
    <source>
        <dbReference type="Pfam" id="PF02897"/>
    </source>
</evidence>
<evidence type="ECO:0000313" key="8">
    <source>
        <dbReference type="EMBL" id="KAG6729397.1"/>
    </source>
</evidence>
<dbReference type="InterPro" id="IPR051543">
    <property type="entry name" value="Serine_Peptidase_S9A"/>
</dbReference>
<dbReference type="Pfam" id="PF00326">
    <property type="entry name" value="Peptidase_S9"/>
    <property type="match status" value="1"/>
</dbReference>
<comment type="similarity">
    <text evidence="1">Belongs to the peptidase S9A family.</text>
</comment>
<comment type="caution">
    <text evidence="8">The sequence shown here is derived from an EMBL/GenBank/DDBJ whole genome shotgun (WGS) entry which is preliminary data.</text>
</comment>
<evidence type="ECO:0000256" key="2">
    <source>
        <dbReference type="ARBA" id="ARBA00039290"/>
    </source>
</evidence>
<dbReference type="InterPro" id="IPR001375">
    <property type="entry name" value="Peptidase_S9_cat"/>
</dbReference>
<evidence type="ECO:0000313" key="9">
    <source>
        <dbReference type="Proteomes" id="UP000811246"/>
    </source>
</evidence>
<proteinExistence type="inferred from homology"/>
<organism evidence="8 9">
    <name type="scientific">Carya illinoinensis</name>
    <name type="common">Pecan</name>
    <dbReference type="NCBI Taxonomy" id="32201"/>
    <lineage>
        <taxon>Eukaryota</taxon>
        <taxon>Viridiplantae</taxon>
        <taxon>Streptophyta</taxon>
        <taxon>Embryophyta</taxon>
        <taxon>Tracheophyta</taxon>
        <taxon>Spermatophyta</taxon>
        <taxon>Magnoliopsida</taxon>
        <taxon>eudicotyledons</taxon>
        <taxon>Gunneridae</taxon>
        <taxon>Pentapetalae</taxon>
        <taxon>rosids</taxon>
        <taxon>fabids</taxon>
        <taxon>Fagales</taxon>
        <taxon>Juglandaceae</taxon>
        <taxon>Carya</taxon>
    </lineage>
</organism>
<feature type="region of interest" description="Disordered" evidence="5">
    <location>
        <begin position="24"/>
        <end position="45"/>
    </location>
</feature>
<dbReference type="GO" id="GO:0006508">
    <property type="term" value="P:proteolysis"/>
    <property type="evidence" value="ECO:0007669"/>
    <property type="project" value="InterPro"/>
</dbReference>
<gene>
    <name evidence="8" type="ORF">I3842_01G027400</name>
</gene>
<dbReference type="EMBL" id="CM031825">
    <property type="protein sequence ID" value="KAG6729397.1"/>
    <property type="molecule type" value="Genomic_DNA"/>
</dbReference>
<name>A0A922K7V4_CARIL</name>
<dbReference type="PANTHER" id="PTHR11757:SF19">
    <property type="entry name" value="PROLYL ENDOPEPTIDASE-LIKE"/>
    <property type="match status" value="1"/>
</dbReference>